<dbReference type="OrthoDB" id="1238772at2"/>
<dbReference type="Proteomes" id="UP000266313">
    <property type="component" value="Chromosome"/>
</dbReference>
<organism evidence="2 3">
    <name type="scientific">Methylocaldum marinum</name>
    <dbReference type="NCBI Taxonomy" id="1432792"/>
    <lineage>
        <taxon>Bacteria</taxon>
        <taxon>Pseudomonadati</taxon>
        <taxon>Pseudomonadota</taxon>
        <taxon>Gammaproteobacteria</taxon>
        <taxon>Methylococcales</taxon>
        <taxon>Methylococcaceae</taxon>
        <taxon>Methylocaldum</taxon>
    </lineage>
</organism>
<dbReference type="PANTHER" id="PTHR41260">
    <property type="entry name" value="PROTEIN ECSC"/>
    <property type="match status" value="1"/>
</dbReference>
<reference evidence="2 3" key="1">
    <citation type="submission" date="2016-12" db="EMBL/GenBank/DDBJ databases">
        <title>Genome sequencing of Methylocaldum marinum.</title>
        <authorList>
            <person name="Takeuchi M."/>
            <person name="Kamagata Y."/>
            <person name="Hiraoka S."/>
            <person name="Oshima K."/>
            <person name="Hattori M."/>
            <person name="Iwasaki W."/>
        </authorList>
    </citation>
    <scope>NUCLEOTIDE SEQUENCE [LARGE SCALE GENOMIC DNA]</scope>
    <source>
        <strain evidence="2 3">S8</strain>
    </source>
</reference>
<accession>A0A250KZC6</accession>
<dbReference type="PANTHER" id="PTHR41260:SF1">
    <property type="entry name" value="PROTEIN ECSC"/>
    <property type="match status" value="1"/>
</dbReference>
<protein>
    <recommendedName>
        <fullName evidence="4">Peptidase</fullName>
    </recommendedName>
</protein>
<feature type="transmembrane region" description="Helical" evidence="1">
    <location>
        <begin position="102"/>
        <end position="129"/>
    </location>
</feature>
<dbReference type="RefSeq" id="WP_119632053.1">
    <property type="nucleotide sequence ID" value="NZ_AP017928.1"/>
</dbReference>
<dbReference type="KEGG" id="mmai:sS8_5044"/>
<dbReference type="EMBL" id="AP017928">
    <property type="protein sequence ID" value="BBA36967.1"/>
    <property type="molecule type" value="Genomic_DNA"/>
</dbReference>
<keyword evidence="1" id="KW-0472">Membrane</keyword>
<dbReference type="InterPro" id="IPR024787">
    <property type="entry name" value="EcsC"/>
</dbReference>
<keyword evidence="3" id="KW-1185">Reference proteome</keyword>
<keyword evidence="1" id="KW-0812">Transmembrane</keyword>
<name>A0A250KZC6_9GAMM</name>
<sequence>MKLEHDSSSPGSGAIELADEDRRRLRVAFCQLEYPSFAAHLAHAVGTPVDKGLKLIPPRWHRRFSGHLQAGIGRLLEAVVTRLGQGRPRSERFYRRMARSTGAIGGLFGGSALLVELPLTTLIMLAAIAEIARSEGEDLNRPETRLACLEVFALGGRSKADDAADTGYYGLRLALEAAVKQASRHIAAQGLSRKGAPAISRMILIVSERFGLILSEKAAAEMLPLAGAVGGAFINDLFVRHFQSMARSHFVMRRLERRYGRHYIEAEYRKLKSVRHERWPDKPAMMARSA</sequence>
<gene>
    <name evidence="2" type="ORF">sS8_5044</name>
</gene>
<evidence type="ECO:0008006" key="4">
    <source>
        <dbReference type="Google" id="ProtNLM"/>
    </source>
</evidence>
<evidence type="ECO:0000313" key="3">
    <source>
        <dbReference type="Proteomes" id="UP000266313"/>
    </source>
</evidence>
<evidence type="ECO:0000256" key="1">
    <source>
        <dbReference type="SAM" id="Phobius"/>
    </source>
</evidence>
<dbReference type="AlphaFoldDB" id="A0A250KZC6"/>
<evidence type="ECO:0000313" key="2">
    <source>
        <dbReference type="EMBL" id="BBA36967.1"/>
    </source>
</evidence>
<keyword evidence="1" id="KW-1133">Transmembrane helix</keyword>
<proteinExistence type="predicted"/>
<dbReference type="Pfam" id="PF12787">
    <property type="entry name" value="EcsC"/>
    <property type="match status" value="1"/>
</dbReference>